<evidence type="ECO:0000256" key="2">
    <source>
        <dbReference type="ARBA" id="ARBA00022723"/>
    </source>
</evidence>
<dbReference type="InterPro" id="IPR050669">
    <property type="entry name" value="Hemerythrin"/>
</dbReference>
<dbReference type="KEGG" id="hprf:HLPR_20630"/>
<dbReference type="EMBL" id="AP028654">
    <property type="protein sequence ID" value="BEP29732.1"/>
    <property type="molecule type" value="Genomic_DNA"/>
</dbReference>
<keyword evidence="2" id="KW-0479">Metal-binding</keyword>
<dbReference type="InterPro" id="IPR035938">
    <property type="entry name" value="Hemerythrin-like_sf"/>
</dbReference>
<dbReference type="GO" id="GO:0046872">
    <property type="term" value="F:metal ion binding"/>
    <property type="evidence" value="ECO:0007669"/>
    <property type="project" value="UniProtKB-KW"/>
</dbReference>
<dbReference type="Gene3D" id="1.20.120.50">
    <property type="entry name" value="Hemerythrin-like"/>
    <property type="match status" value="1"/>
</dbReference>
<organism evidence="5 6">
    <name type="scientific">Helicovermis profundi</name>
    <dbReference type="NCBI Taxonomy" id="3065157"/>
    <lineage>
        <taxon>Bacteria</taxon>
        <taxon>Bacillati</taxon>
        <taxon>Bacillota</taxon>
        <taxon>Clostridia</taxon>
        <taxon>Helicovermis</taxon>
    </lineage>
</organism>
<dbReference type="PANTHER" id="PTHR37164:SF1">
    <property type="entry name" value="BACTERIOHEMERYTHRIN"/>
    <property type="match status" value="1"/>
</dbReference>
<dbReference type="NCBIfam" id="TIGR02481">
    <property type="entry name" value="hemeryth_dom"/>
    <property type="match status" value="1"/>
</dbReference>
<accession>A0AAU9EG43</accession>
<dbReference type="InterPro" id="IPR012827">
    <property type="entry name" value="Hemerythrin_metal-bd"/>
</dbReference>
<feature type="domain" description="Hemerythrin-like" evidence="4">
    <location>
        <begin position="11"/>
        <end position="131"/>
    </location>
</feature>
<dbReference type="PANTHER" id="PTHR37164">
    <property type="entry name" value="BACTERIOHEMERYTHRIN"/>
    <property type="match status" value="1"/>
</dbReference>
<gene>
    <name evidence="5" type="ORF">HLPR_20630</name>
</gene>
<comment type="similarity">
    <text evidence="1">Belongs to the hemerythrin family.</text>
</comment>
<dbReference type="NCBIfam" id="NF033749">
    <property type="entry name" value="bact_hemeryth"/>
    <property type="match status" value="1"/>
</dbReference>
<dbReference type="AlphaFoldDB" id="A0AAU9EG43"/>
<keyword evidence="6" id="KW-1185">Reference proteome</keyword>
<dbReference type="SUPFAM" id="SSF47188">
    <property type="entry name" value="Hemerythrin-like"/>
    <property type="match status" value="1"/>
</dbReference>
<dbReference type="InterPro" id="IPR016131">
    <property type="entry name" value="Haemerythrin_Fe_BS"/>
</dbReference>
<keyword evidence="3" id="KW-0408">Iron</keyword>
<dbReference type="InterPro" id="IPR012312">
    <property type="entry name" value="Hemerythrin-like"/>
</dbReference>
<dbReference type="CDD" id="cd12107">
    <property type="entry name" value="Hemerythrin"/>
    <property type="match status" value="1"/>
</dbReference>
<sequence length="138" mass="16961">MFTWDEKYSVGIEVIDQQHKKLFAIGEEIHDKIIKDSCEEDECLVEALKVLEELKQYTVYHFTTEEELLKKYNYMELENHLIQHDLFINYLEDIDPKRLEKYPKEYLYEIMMYISKWIFKHISTVDFKYVDFLKINMI</sequence>
<dbReference type="PROSITE" id="PS00550">
    <property type="entry name" value="HEMERYTHRINS"/>
    <property type="match status" value="1"/>
</dbReference>
<evidence type="ECO:0000259" key="4">
    <source>
        <dbReference type="Pfam" id="PF01814"/>
    </source>
</evidence>
<dbReference type="RefSeq" id="WP_338535349.1">
    <property type="nucleotide sequence ID" value="NZ_AP028654.1"/>
</dbReference>
<dbReference type="Pfam" id="PF01814">
    <property type="entry name" value="Hemerythrin"/>
    <property type="match status" value="1"/>
</dbReference>
<dbReference type="Proteomes" id="UP001321786">
    <property type="component" value="Chromosome"/>
</dbReference>
<evidence type="ECO:0000313" key="6">
    <source>
        <dbReference type="Proteomes" id="UP001321786"/>
    </source>
</evidence>
<evidence type="ECO:0000256" key="3">
    <source>
        <dbReference type="ARBA" id="ARBA00023004"/>
    </source>
</evidence>
<evidence type="ECO:0000313" key="5">
    <source>
        <dbReference type="EMBL" id="BEP29732.1"/>
    </source>
</evidence>
<reference evidence="5 6" key="1">
    <citation type="submission" date="2023-08" db="EMBL/GenBank/DDBJ databases">
        <title>Helicovermis profunda gen. nov., sp. nov., a novel mesophilic, fermentative bacterium within the Bacillota from a deep-sea hydrothermal vent chimney.</title>
        <authorList>
            <person name="Miyazaki U."/>
            <person name="Mizutani D."/>
            <person name="Hashimoto Y."/>
            <person name="Tame A."/>
            <person name="Sawayama S."/>
            <person name="Miyazaki J."/>
            <person name="Takai K."/>
            <person name="Nakagawa S."/>
        </authorList>
    </citation>
    <scope>NUCLEOTIDE SEQUENCE [LARGE SCALE GENOMIC DNA]</scope>
    <source>
        <strain evidence="5 6">S502</strain>
    </source>
</reference>
<protein>
    <submittedName>
        <fullName evidence="5">Bacteriohemerythrin</fullName>
    </submittedName>
</protein>
<proteinExistence type="inferred from homology"/>
<name>A0AAU9EG43_9FIRM</name>
<evidence type="ECO:0000256" key="1">
    <source>
        <dbReference type="ARBA" id="ARBA00010587"/>
    </source>
</evidence>